<protein>
    <submittedName>
        <fullName evidence="1">Uncharacterized protein</fullName>
    </submittedName>
</protein>
<proteinExistence type="predicted"/>
<gene>
    <name evidence="1" type="ORF">QR680_018955</name>
</gene>
<dbReference type="Proteomes" id="UP001175271">
    <property type="component" value="Unassembled WGS sequence"/>
</dbReference>
<organism evidence="1 2">
    <name type="scientific">Steinernema hermaphroditum</name>
    <dbReference type="NCBI Taxonomy" id="289476"/>
    <lineage>
        <taxon>Eukaryota</taxon>
        <taxon>Metazoa</taxon>
        <taxon>Ecdysozoa</taxon>
        <taxon>Nematoda</taxon>
        <taxon>Chromadorea</taxon>
        <taxon>Rhabditida</taxon>
        <taxon>Tylenchina</taxon>
        <taxon>Panagrolaimomorpha</taxon>
        <taxon>Strongyloidoidea</taxon>
        <taxon>Steinernematidae</taxon>
        <taxon>Steinernema</taxon>
    </lineage>
</organism>
<accession>A0AA39HKI4</accession>
<evidence type="ECO:0000313" key="1">
    <source>
        <dbReference type="EMBL" id="KAK0407025.1"/>
    </source>
</evidence>
<reference evidence="1" key="1">
    <citation type="submission" date="2023-06" db="EMBL/GenBank/DDBJ databases">
        <title>Genomic analysis of the entomopathogenic nematode Steinernema hermaphroditum.</title>
        <authorList>
            <person name="Schwarz E.M."/>
            <person name="Heppert J.K."/>
            <person name="Baniya A."/>
            <person name="Schwartz H.T."/>
            <person name="Tan C.-H."/>
            <person name="Antoshechkin I."/>
            <person name="Sternberg P.W."/>
            <person name="Goodrich-Blair H."/>
            <person name="Dillman A.R."/>
        </authorList>
    </citation>
    <scope>NUCLEOTIDE SEQUENCE</scope>
    <source>
        <strain evidence="1">PS9179</strain>
        <tissue evidence="1">Whole animal</tissue>
    </source>
</reference>
<evidence type="ECO:0000313" key="2">
    <source>
        <dbReference type="Proteomes" id="UP001175271"/>
    </source>
</evidence>
<comment type="caution">
    <text evidence="1">The sequence shown here is derived from an EMBL/GenBank/DDBJ whole genome shotgun (WGS) entry which is preliminary data.</text>
</comment>
<keyword evidence="2" id="KW-1185">Reference proteome</keyword>
<name>A0AA39HKI4_9BILA</name>
<dbReference type="AlphaFoldDB" id="A0AA39HKI4"/>
<sequence>MDQVPFNFIDSVVGLFASESLSKLAGRFHYAIWGTVLKEHSQKRQSYFVDIYVTGKQVHCDITSKDGRLSRQEPLEFDCRYTRFIGICSSRRPHEAESRPSTLTFRKDQMGSLSELFLRYTDERHCRYMGLDEEFNTAFVKYALRKATFQHLSLYYCGQSSEDFLKDHIDNSPHWRILSLDGKWPDSIVPYIMKACLSERYCDISLIKLRFSEQRLISDKDIFELLRRWRAGEKFQCRLSYRPKSDEGTYAKSWALYKTPFGTTRYLRDERKKSLVHCKEKYLYITLHFTVCSCDTSDECAFKGRFPDLHVF</sequence>
<dbReference type="EMBL" id="JAUCMV010000004">
    <property type="protein sequence ID" value="KAK0407025.1"/>
    <property type="molecule type" value="Genomic_DNA"/>
</dbReference>